<dbReference type="SMART" id="SM00822">
    <property type="entry name" value="PKS_KR"/>
    <property type="match status" value="1"/>
</dbReference>
<dbReference type="GO" id="GO:0048038">
    <property type="term" value="F:quinone binding"/>
    <property type="evidence" value="ECO:0007669"/>
    <property type="project" value="TreeGrafter"/>
</dbReference>
<dbReference type="InterPro" id="IPR036291">
    <property type="entry name" value="NAD(P)-bd_dom_sf"/>
</dbReference>
<comment type="caution">
    <text evidence="7">The sequence shown here is derived from an EMBL/GenBank/DDBJ whole genome shotgun (WGS) entry which is preliminary data.</text>
</comment>
<feature type="domain" description="Ketoreductase" evidence="6">
    <location>
        <begin position="8"/>
        <end position="197"/>
    </location>
</feature>
<dbReference type="PROSITE" id="PS00061">
    <property type="entry name" value="ADH_SHORT"/>
    <property type="match status" value="1"/>
</dbReference>
<name>A0A179I755_CORDF</name>
<reference evidence="7 8" key="1">
    <citation type="submission" date="2016-03" db="EMBL/GenBank/DDBJ databases">
        <title>Fine-scale spatial genetic structure of a fungal parasite of coffee scale insects.</title>
        <authorList>
            <person name="Jackson D."/>
            <person name="Zemenick K.A."/>
            <person name="Malloure B."/>
            <person name="Quandt C.A."/>
            <person name="James T.Y."/>
        </authorList>
    </citation>
    <scope>NUCLEOTIDE SEQUENCE [LARGE SCALE GENOMIC DNA]</scope>
    <source>
        <strain evidence="7 8">UM487</strain>
    </source>
</reference>
<dbReference type="EMBL" id="LUKN01003374">
    <property type="protein sequence ID" value="OAQ97519.1"/>
    <property type="molecule type" value="Genomic_DNA"/>
</dbReference>
<keyword evidence="3" id="KW-0560">Oxidoreductase</keyword>
<dbReference type="OMA" id="TCMITGG"/>
<evidence type="ECO:0000259" key="6">
    <source>
        <dbReference type="SMART" id="SM00822"/>
    </source>
</evidence>
<dbReference type="InterPro" id="IPR020904">
    <property type="entry name" value="Sc_DH/Rdtase_CS"/>
</dbReference>
<dbReference type="OrthoDB" id="47007at2759"/>
<dbReference type="PANTHER" id="PTHR42760">
    <property type="entry name" value="SHORT-CHAIN DEHYDROGENASES/REDUCTASES FAMILY MEMBER"/>
    <property type="match status" value="1"/>
</dbReference>
<organism evidence="7 8">
    <name type="scientific">Cordyceps confragosa</name>
    <name type="common">Lecanicillium lecanii</name>
    <dbReference type="NCBI Taxonomy" id="2714763"/>
    <lineage>
        <taxon>Eukaryota</taxon>
        <taxon>Fungi</taxon>
        <taxon>Dikarya</taxon>
        <taxon>Ascomycota</taxon>
        <taxon>Pezizomycotina</taxon>
        <taxon>Sordariomycetes</taxon>
        <taxon>Hypocreomycetidae</taxon>
        <taxon>Hypocreales</taxon>
        <taxon>Cordycipitaceae</taxon>
        <taxon>Akanthomyces</taxon>
    </lineage>
</organism>
<dbReference type="GO" id="GO:0006633">
    <property type="term" value="P:fatty acid biosynthetic process"/>
    <property type="evidence" value="ECO:0007669"/>
    <property type="project" value="TreeGrafter"/>
</dbReference>
<proteinExistence type="inferred from homology"/>
<evidence type="ECO:0000256" key="3">
    <source>
        <dbReference type="ARBA" id="ARBA00023002"/>
    </source>
</evidence>
<dbReference type="GO" id="GO:0016616">
    <property type="term" value="F:oxidoreductase activity, acting on the CH-OH group of donors, NAD or NADP as acceptor"/>
    <property type="evidence" value="ECO:0007669"/>
    <property type="project" value="TreeGrafter"/>
</dbReference>
<dbReference type="PRINTS" id="PR00081">
    <property type="entry name" value="GDHRDH"/>
</dbReference>
<evidence type="ECO:0000313" key="8">
    <source>
        <dbReference type="Proteomes" id="UP000243081"/>
    </source>
</evidence>
<dbReference type="InterPro" id="IPR002347">
    <property type="entry name" value="SDR_fam"/>
</dbReference>
<dbReference type="Pfam" id="PF00106">
    <property type="entry name" value="adh_short"/>
    <property type="match status" value="1"/>
</dbReference>
<dbReference type="Gene3D" id="3.40.50.720">
    <property type="entry name" value="NAD(P)-binding Rossmann-like Domain"/>
    <property type="match status" value="1"/>
</dbReference>
<protein>
    <recommendedName>
        <fullName evidence="6">Ketoreductase domain-containing protein</fullName>
    </recommendedName>
</protein>
<dbReference type="PANTHER" id="PTHR42760:SF133">
    <property type="entry name" value="3-OXOACYL-[ACYL-CARRIER-PROTEIN] REDUCTASE"/>
    <property type="match status" value="1"/>
</dbReference>
<evidence type="ECO:0000313" key="7">
    <source>
        <dbReference type="EMBL" id="OAQ97519.1"/>
    </source>
</evidence>
<evidence type="ECO:0000256" key="2">
    <source>
        <dbReference type="ARBA" id="ARBA00022857"/>
    </source>
</evidence>
<feature type="compositionally biased region" description="Basic residues" evidence="5">
    <location>
        <begin position="272"/>
        <end position="296"/>
    </location>
</feature>
<evidence type="ECO:0000256" key="4">
    <source>
        <dbReference type="RuleBase" id="RU000363"/>
    </source>
</evidence>
<dbReference type="SUPFAM" id="SSF51735">
    <property type="entry name" value="NAD(P)-binding Rossmann-fold domains"/>
    <property type="match status" value="1"/>
</dbReference>
<evidence type="ECO:0000256" key="5">
    <source>
        <dbReference type="SAM" id="MobiDB-lite"/>
    </source>
</evidence>
<dbReference type="Proteomes" id="UP000243081">
    <property type="component" value="Unassembled WGS sequence"/>
</dbReference>
<evidence type="ECO:0000256" key="1">
    <source>
        <dbReference type="ARBA" id="ARBA00006484"/>
    </source>
</evidence>
<comment type="similarity">
    <text evidence="1 4">Belongs to the short-chain dehydrogenases/reductases (SDR) family.</text>
</comment>
<dbReference type="PRINTS" id="PR00080">
    <property type="entry name" value="SDRFAMILY"/>
</dbReference>
<dbReference type="CDD" id="cd05233">
    <property type="entry name" value="SDR_c"/>
    <property type="match status" value="1"/>
</dbReference>
<dbReference type="AlphaFoldDB" id="A0A179I755"/>
<feature type="region of interest" description="Disordered" evidence="5">
    <location>
        <begin position="265"/>
        <end position="296"/>
    </location>
</feature>
<dbReference type="InterPro" id="IPR057326">
    <property type="entry name" value="KR_dom"/>
</dbReference>
<sequence>MALRFAGKHAAVVGATGVIGSHVAQAFARHGASVSLLGRSALAQRARLEAQLAAPSPTASSSSPAQHQFLKLDVSDARSIKDVFGGRGAEGVGPVDVLVNCAGISQTTFLKRTPDEELARIVDTNLLATMLVCKHARMQPHGCIINVSSLMATHGGFGATAYAASKAGLIGFTRALCREMAPGSIRVNALLPGWVDSDMWQSQSFSIPSFRSLPLRTKAPLVLVFLVVNPFLSSIRTPFSRNRLSLLLSANIQAPVVSRIVRSQTRTPTSIFKRHSSPQGRRSGRGGRRGRVSRCQ</sequence>
<accession>A0A179I755</accession>
<keyword evidence="8" id="KW-1185">Reference proteome</keyword>
<keyword evidence="2" id="KW-0521">NADP</keyword>
<gene>
    <name evidence="7" type="ORF">LLEC1_01944</name>
</gene>